<name>A0A8J3E871_9GAMM</name>
<reference evidence="1" key="1">
    <citation type="journal article" date="2014" name="Int. J. Syst. Evol. Microbiol.">
        <title>Complete genome sequence of Corynebacterium casei LMG S-19264T (=DSM 44701T), isolated from a smear-ripened cheese.</title>
        <authorList>
            <consortium name="US DOE Joint Genome Institute (JGI-PGF)"/>
            <person name="Walter F."/>
            <person name="Albersmeier A."/>
            <person name="Kalinowski J."/>
            <person name="Ruckert C."/>
        </authorList>
    </citation>
    <scope>NUCLEOTIDE SEQUENCE</scope>
    <source>
        <strain evidence="1">CGMCC 1.15758</strain>
    </source>
</reference>
<dbReference type="Proteomes" id="UP000636949">
    <property type="component" value="Unassembled WGS sequence"/>
</dbReference>
<dbReference type="EMBL" id="BMJS01000001">
    <property type="protein sequence ID" value="GGF88875.1"/>
    <property type="molecule type" value="Genomic_DNA"/>
</dbReference>
<sequence length="485" mass="55067">MPTEKFDGLLKTYQDTLYDYFSIDKNKRRELHLLRSDMAQHFAQSDSRSLSSSDDPLPEGEQLAIDFSVTPWEYYFTELTVDPEDLTQSARELAIQKLRDTSAEYIKLISFIKYNKDYFVSYDEYINDENALVDGESPYKAMQNLFTDLNNYFAQTGSSSTVKNGEINFKGKTYDLKVLSEDQDIGKKGLLGLITDLQTHLTTLPTRSNPKYTAFYEAFDDLNAKGLLNGSGAIFSVTSNQGDTNLYGIKDFAKGRVWEAGYLSSFIPYGNNITPPETYKNLISSKIDTLNFYQIYNLFAKDQQPFYYQISFAIDKNGKVFLRQLPARYGNVTQDIAANLKASPVKFEAIEDPTGLMPKYKLVIESLDNNKKVVFYKSASGIPNSILPNYEQLANFCAQNYTLFSNGTHYWFGCAQGYSVSSYPVLAEVDKSISKEASEIIIAPLTTTFFNNAIQESKYIISDKTAYDNVMNTPMRIYFDTQSPF</sequence>
<reference evidence="1" key="2">
    <citation type="submission" date="2020-09" db="EMBL/GenBank/DDBJ databases">
        <authorList>
            <person name="Sun Q."/>
            <person name="Zhou Y."/>
        </authorList>
    </citation>
    <scope>NUCLEOTIDE SEQUENCE</scope>
    <source>
        <strain evidence="1">CGMCC 1.15758</strain>
    </source>
</reference>
<evidence type="ECO:0000313" key="1">
    <source>
        <dbReference type="EMBL" id="GGF88875.1"/>
    </source>
</evidence>
<accession>A0A8J3E871</accession>
<proteinExistence type="predicted"/>
<organism evidence="1 2">
    <name type="scientific">Cysteiniphilum litorale</name>
    <dbReference type="NCBI Taxonomy" id="2056700"/>
    <lineage>
        <taxon>Bacteria</taxon>
        <taxon>Pseudomonadati</taxon>
        <taxon>Pseudomonadota</taxon>
        <taxon>Gammaproteobacteria</taxon>
        <taxon>Thiotrichales</taxon>
        <taxon>Fastidiosibacteraceae</taxon>
        <taxon>Cysteiniphilum</taxon>
    </lineage>
</organism>
<gene>
    <name evidence="1" type="ORF">GCM10010995_02660</name>
</gene>
<dbReference type="AlphaFoldDB" id="A0A8J3E871"/>
<evidence type="ECO:0000313" key="2">
    <source>
        <dbReference type="Proteomes" id="UP000636949"/>
    </source>
</evidence>
<keyword evidence="2" id="KW-1185">Reference proteome</keyword>
<comment type="caution">
    <text evidence="1">The sequence shown here is derived from an EMBL/GenBank/DDBJ whole genome shotgun (WGS) entry which is preliminary data.</text>
</comment>
<protein>
    <submittedName>
        <fullName evidence="1">Uncharacterized protein</fullName>
    </submittedName>
</protein>